<evidence type="ECO:0000313" key="11">
    <source>
        <dbReference type="Proteomes" id="UP000233837"/>
    </source>
</evidence>
<evidence type="ECO:0000256" key="3">
    <source>
        <dbReference type="ARBA" id="ARBA00022741"/>
    </source>
</evidence>
<evidence type="ECO:0000256" key="7">
    <source>
        <dbReference type="SAM" id="MobiDB-lite"/>
    </source>
</evidence>
<evidence type="ECO:0000256" key="1">
    <source>
        <dbReference type="ARBA" id="ARBA00022527"/>
    </source>
</evidence>
<proteinExistence type="predicted"/>
<protein>
    <submittedName>
        <fullName evidence="10">Receptor-like serine/threonine-protein kinase ALE2</fullName>
    </submittedName>
</protein>
<sequence length="792" mass="87858">MGRWWKFVSRVLFLGLILFLWIHGFKGRSFYELKRKLSATYKPFFYQPPDVSERHDPKRVAAVPSHQRTYKRPRNVAFLPHRHFHPLPNSPVVGPVVAPVPSLSQVAFPPDRLRNHGSPYHNKGPTSSAPAQTSSSFKGKRQPSLPQPVQALPLAPPNVGCMPLTCRNPLTNSPAGSPCACVLPIRVGLQLDVAPYTFFPLVSQLSQEIASGVFMNQNQVRVMGANAANEEPDKTIIFINLVPYGILFDNTTALLIYEKFWNKNFFIKDTIFRDYDVLYVLYPGLPSSPPMAAGRFGINSNGRAINPLAVDIRELKEKQHKELKTLVILSSATALVLFVGAVLFLFLKCRYYQHATATQQNSLNSLGITSTISKMKSFSESATLTSSIIPHVGFAKTFSIAEIEKATNKFDASRIIGEGGFGRVYEGILLDGTPVAVKVLKRYDQHGNREFLAEVEMLCRLHHRNLVKLVGICTEDYIRCLVYELVPNGSVEFHLHGAHRKSTPLEWNSRMKIALGAARCLAYLHEDSNPCVIHRDFKSSNVLLENDFTPKVSDLGLARTALNGGNEHISTHVVGTFGYVAPEYAMTGHLLVKSDVYSYGVVLLELLTGRKPVDIMRPPGQENLVTWTRPLLASKEGIETILDPSLGSAVPFDSITKVAAIASMCVEAEFSQRPSMGEVVQALKLVYHESNDHLGYVSCNYEDFTIFHSESNAASGINFRAESAFPTAFNNSSRFIGFASGSFRRLSSSGPLRTGRIWKFWPWFKTNSAGGVSEHAVAIGYSRGMKSGEFWS</sequence>
<dbReference type="PROSITE" id="PS00107">
    <property type="entry name" value="PROTEIN_KINASE_ATP"/>
    <property type="match status" value="1"/>
</dbReference>
<dbReference type="PROSITE" id="PS50011">
    <property type="entry name" value="PROTEIN_KINASE_DOM"/>
    <property type="match status" value="1"/>
</dbReference>
<keyword evidence="8" id="KW-1133">Transmembrane helix</keyword>
<feature type="transmembrane region" description="Helical" evidence="8">
    <location>
        <begin position="236"/>
        <end position="257"/>
    </location>
</feature>
<dbReference type="Gene3D" id="1.10.510.10">
    <property type="entry name" value="Transferase(Phosphotransferase) domain 1"/>
    <property type="match status" value="1"/>
</dbReference>
<keyword evidence="8" id="KW-0472">Membrane</keyword>
<feature type="compositionally biased region" description="Low complexity" evidence="7">
    <location>
        <begin position="125"/>
        <end position="151"/>
    </location>
</feature>
<dbReference type="PANTHER" id="PTHR47989">
    <property type="entry name" value="OS01G0750732 PROTEIN"/>
    <property type="match status" value="1"/>
</dbReference>
<keyword evidence="4 10" id="KW-0418">Kinase</keyword>
<keyword evidence="5 6" id="KW-0067">ATP-binding</keyword>
<feature type="transmembrane region" description="Helical" evidence="8">
    <location>
        <begin position="326"/>
        <end position="347"/>
    </location>
</feature>
<dbReference type="Pfam" id="PF07714">
    <property type="entry name" value="PK_Tyr_Ser-Thr"/>
    <property type="match status" value="1"/>
</dbReference>
<dbReference type="InterPro" id="IPR008271">
    <property type="entry name" value="Ser/Thr_kinase_AS"/>
</dbReference>
<name>A0A2I0W7U4_9ASPA</name>
<dbReference type="InterPro" id="IPR017441">
    <property type="entry name" value="Protein_kinase_ATP_BS"/>
</dbReference>
<dbReference type="PANTHER" id="PTHR47989:SF45">
    <property type="entry name" value="OS01G0709500 PROTEIN"/>
    <property type="match status" value="1"/>
</dbReference>
<feature type="binding site" evidence="6">
    <location>
        <position position="438"/>
    </location>
    <ligand>
        <name>ATP</name>
        <dbReference type="ChEBI" id="CHEBI:30616"/>
    </ligand>
</feature>
<gene>
    <name evidence="10" type="primary">ALE2</name>
    <name evidence="10" type="ORF">MA16_Dca025679</name>
</gene>
<evidence type="ECO:0000256" key="4">
    <source>
        <dbReference type="ARBA" id="ARBA00022777"/>
    </source>
</evidence>
<reference evidence="10 11" key="2">
    <citation type="journal article" date="2017" name="Nature">
        <title>The Apostasia genome and the evolution of orchids.</title>
        <authorList>
            <person name="Zhang G.Q."/>
            <person name="Liu K.W."/>
            <person name="Li Z."/>
            <person name="Lohaus R."/>
            <person name="Hsiao Y.Y."/>
            <person name="Niu S.C."/>
            <person name="Wang J.Y."/>
            <person name="Lin Y.C."/>
            <person name="Xu Q."/>
            <person name="Chen L.J."/>
            <person name="Yoshida K."/>
            <person name="Fujiwara S."/>
            <person name="Wang Z.W."/>
            <person name="Zhang Y.Q."/>
            <person name="Mitsuda N."/>
            <person name="Wang M."/>
            <person name="Liu G.H."/>
            <person name="Pecoraro L."/>
            <person name="Huang H.X."/>
            <person name="Xiao X.J."/>
            <person name="Lin M."/>
            <person name="Wu X.Y."/>
            <person name="Wu W.L."/>
            <person name="Chen Y.Y."/>
            <person name="Chang S.B."/>
            <person name="Sakamoto S."/>
            <person name="Ohme-Takagi M."/>
            <person name="Yagi M."/>
            <person name="Zeng S.J."/>
            <person name="Shen C.Y."/>
            <person name="Yeh C.M."/>
            <person name="Luo Y.B."/>
            <person name="Tsai W.C."/>
            <person name="Van de Peer Y."/>
            <person name="Liu Z.J."/>
        </authorList>
    </citation>
    <scope>NUCLEOTIDE SEQUENCE [LARGE SCALE GENOMIC DNA]</scope>
    <source>
        <tissue evidence="10">The whole plant</tissue>
    </source>
</reference>
<evidence type="ECO:0000256" key="2">
    <source>
        <dbReference type="ARBA" id="ARBA00022679"/>
    </source>
</evidence>
<reference evidence="10 11" key="1">
    <citation type="journal article" date="2016" name="Sci. Rep.">
        <title>The Dendrobium catenatum Lindl. genome sequence provides insights into polysaccharide synthase, floral development and adaptive evolution.</title>
        <authorList>
            <person name="Zhang G.Q."/>
            <person name="Xu Q."/>
            <person name="Bian C."/>
            <person name="Tsai W.C."/>
            <person name="Yeh C.M."/>
            <person name="Liu K.W."/>
            <person name="Yoshida K."/>
            <person name="Zhang L.S."/>
            <person name="Chang S.B."/>
            <person name="Chen F."/>
            <person name="Shi Y."/>
            <person name="Su Y.Y."/>
            <person name="Zhang Y.Q."/>
            <person name="Chen L.J."/>
            <person name="Yin Y."/>
            <person name="Lin M."/>
            <person name="Huang H."/>
            <person name="Deng H."/>
            <person name="Wang Z.W."/>
            <person name="Zhu S.L."/>
            <person name="Zhao X."/>
            <person name="Deng C."/>
            <person name="Niu S.C."/>
            <person name="Huang J."/>
            <person name="Wang M."/>
            <person name="Liu G.H."/>
            <person name="Yang H.J."/>
            <person name="Xiao X.J."/>
            <person name="Hsiao Y.Y."/>
            <person name="Wu W.L."/>
            <person name="Chen Y.Y."/>
            <person name="Mitsuda N."/>
            <person name="Ohme-Takagi M."/>
            <person name="Luo Y.B."/>
            <person name="Van de Peer Y."/>
            <person name="Liu Z.J."/>
        </authorList>
    </citation>
    <scope>NUCLEOTIDE SEQUENCE [LARGE SCALE GENOMIC DNA]</scope>
    <source>
        <tissue evidence="10">The whole plant</tissue>
    </source>
</reference>
<organism evidence="10 11">
    <name type="scientific">Dendrobium catenatum</name>
    <dbReference type="NCBI Taxonomy" id="906689"/>
    <lineage>
        <taxon>Eukaryota</taxon>
        <taxon>Viridiplantae</taxon>
        <taxon>Streptophyta</taxon>
        <taxon>Embryophyta</taxon>
        <taxon>Tracheophyta</taxon>
        <taxon>Spermatophyta</taxon>
        <taxon>Magnoliopsida</taxon>
        <taxon>Liliopsida</taxon>
        <taxon>Asparagales</taxon>
        <taxon>Orchidaceae</taxon>
        <taxon>Epidendroideae</taxon>
        <taxon>Malaxideae</taxon>
        <taxon>Dendrobiinae</taxon>
        <taxon>Dendrobium</taxon>
    </lineage>
</organism>
<dbReference type="OrthoDB" id="1901798at2759"/>
<dbReference type="GO" id="GO:0005524">
    <property type="term" value="F:ATP binding"/>
    <property type="evidence" value="ECO:0007669"/>
    <property type="project" value="UniProtKB-UniRule"/>
</dbReference>
<keyword evidence="2" id="KW-0808">Transferase</keyword>
<dbReference type="InterPro" id="IPR001245">
    <property type="entry name" value="Ser-Thr/Tyr_kinase_cat_dom"/>
</dbReference>
<keyword evidence="3 6" id="KW-0547">Nucleotide-binding</keyword>
<dbReference type="EMBL" id="KZ502871">
    <property type="protein sequence ID" value="PKU71729.1"/>
    <property type="molecule type" value="Genomic_DNA"/>
</dbReference>
<evidence type="ECO:0000259" key="9">
    <source>
        <dbReference type="PROSITE" id="PS50011"/>
    </source>
</evidence>
<keyword evidence="10" id="KW-0675">Receptor</keyword>
<dbReference type="Proteomes" id="UP000233837">
    <property type="component" value="Unassembled WGS sequence"/>
</dbReference>
<feature type="domain" description="Protein kinase" evidence="9">
    <location>
        <begin position="410"/>
        <end position="691"/>
    </location>
</feature>
<dbReference type="InterPro" id="IPR011009">
    <property type="entry name" value="Kinase-like_dom_sf"/>
</dbReference>
<evidence type="ECO:0000256" key="6">
    <source>
        <dbReference type="PROSITE-ProRule" id="PRU10141"/>
    </source>
</evidence>
<evidence type="ECO:0000313" key="10">
    <source>
        <dbReference type="EMBL" id="PKU71729.1"/>
    </source>
</evidence>
<evidence type="ECO:0000256" key="8">
    <source>
        <dbReference type="SAM" id="Phobius"/>
    </source>
</evidence>
<dbReference type="Gene3D" id="3.30.200.20">
    <property type="entry name" value="Phosphorylase Kinase, domain 1"/>
    <property type="match status" value="1"/>
</dbReference>
<dbReference type="GO" id="GO:0004674">
    <property type="term" value="F:protein serine/threonine kinase activity"/>
    <property type="evidence" value="ECO:0007669"/>
    <property type="project" value="UniProtKB-KW"/>
</dbReference>
<dbReference type="STRING" id="906689.A0A2I0W7U4"/>
<dbReference type="InterPro" id="IPR000719">
    <property type="entry name" value="Prot_kinase_dom"/>
</dbReference>
<keyword evidence="1" id="KW-0723">Serine/threonine-protein kinase</keyword>
<keyword evidence="8" id="KW-0812">Transmembrane</keyword>
<dbReference type="FunFam" id="1.10.510.10:FF:000051">
    <property type="entry name" value="Receptor-like serine/threonine-protein kinase ALE2"/>
    <property type="match status" value="1"/>
</dbReference>
<evidence type="ECO:0000256" key="5">
    <source>
        <dbReference type="ARBA" id="ARBA00022840"/>
    </source>
</evidence>
<feature type="region of interest" description="Disordered" evidence="7">
    <location>
        <begin position="111"/>
        <end position="151"/>
    </location>
</feature>
<dbReference type="AlphaFoldDB" id="A0A2I0W7U4"/>
<dbReference type="Pfam" id="PF23180">
    <property type="entry name" value="ALE2_N"/>
    <property type="match status" value="1"/>
</dbReference>
<dbReference type="SUPFAM" id="SSF56112">
    <property type="entry name" value="Protein kinase-like (PK-like)"/>
    <property type="match status" value="1"/>
</dbReference>
<accession>A0A2I0W7U4</accession>
<keyword evidence="11" id="KW-1185">Reference proteome</keyword>
<dbReference type="PROSITE" id="PS00108">
    <property type="entry name" value="PROTEIN_KINASE_ST"/>
    <property type="match status" value="1"/>
</dbReference>
<dbReference type="InterPro" id="IPR057597">
    <property type="entry name" value="ALE2_N"/>
</dbReference>
<dbReference type="FunFam" id="3.30.200.20:FF:000146">
    <property type="entry name" value="receptor-like serine/threonine-protein kinase ALE2"/>
    <property type="match status" value="1"/>
</dbReference>
<dbReference type="CDD" id="cd14066">
    <property type="entry name" value="STKc_IRAK"/>
    <property type="match status" value="1"/>
</dbReference>